<dbReference type="InterPro" id="IPR023408">
    <property type="entry name" value="MscS_beta-dom_sf"/>
</dbReference>
<sequence>MSGIRLVISKPWCMVYNPCTSNKSNFKIHFGTKPNNKICRLSNSNLRISSPVATNHMLKHRVYSSSSSYARKDVTDSTSQPPYGLCGLVAIIALALPKAWEVAMHFISATEGVLKSNACYSTFLGVAAVFAAKGFLDNIMYGFAVLKDKPFSNGDYIEVGYLKCQVIEMGLITTSLITDTNRPLAVPTSWFYGQVIMNESRQSTIVPYSMLCGEVFVSKPMPPWHAMVSKIYVEKDELEKVRKITDEIPNMMRSNPNVYLEEQQPYCEVSLGNYFELTIGCYLKQASEEELYLAKQDILLQLARLIKKHGCKVGGHRGEVKCL</sequence>
<evidence type="ECO:0000313" key="9">
    <source>
        <dbReference type="Proteomes" id="UP000235145"/>
    </source>
</evidence>
<keyword evidence="4" id="KW-0813">Transport</keyword>
<dbReference type="GO" id="GO:0005739">
    <property type="term" value="C:mitochondrion"/>
    <property type="evidence" value="ECO:0000318"/>
    <property type="project" value="GO_Central"/>
</dbReference>
<name>A0A9R1VQU4_LACSA</name>
<evidence type="ECO:0000256" key="6">
    <source>
        <dbReference type="ARBA" id="ARBA00023303"/>
    </source>
</evidence>
<reference evidence="8 9" key="1">
    <citation type="journal article" date="2017" name="Nat. Commun.">
        <title>Genome assembly with in vitro proximity ligation data and whole-genome triplication in lettuce.</title>
        <authorList>
            <person name="Reyes-Chin-Wo S."/>
            <person name="Wang Z."/>
            <person name="Yang X."/>
            <person name="Kozik A."/>
            <person name="Arikit S."/>
            <person name="Song C."/>
            <person name="Xia L."/>
            <person name="Froenicke L."/>
            <person name="Lavelle D.O."/>
            <person name="Truco M.J."/>
            <person name="Xia R."/>
            <person name="Zhu S."/>
            <person name="Xu C."/>
            <person name="Xu H."/>
            <person name="Xu X."/>
            <person name="Cox K."/>
            <person name="Korf I."/>
            <person name="Meyers B.C."/>
            <person name="Michelmore R.W."/>
        </authorList>
    </citation>
    <scope>NUCLEOTIDE SEQUENCE [LARGE SCALE GENOMIC DNA]</scope>
    <source>
        <strain evidence="9">cv. Salinas</strain>
        <tissue evidence="8">Seedlings</tissue>
    </source>
</reference>
<keyword evidence="9" id="KW-1185">Reference proteome</keyword>
<keyword evidence="2" id="KW-0812">Transmembrane</keyword>
<dbReference type="GO" id="GO:0034599">
    <property type="term" value="P:cellular response to oxidative stress"/>
    <property type="evidence" value="ECO:0000318"/>
    <property type="project" value="GO_Central"/>
</dbReference>
<accession>A0A9R1VQU4</accession>
<evidence type="ECO:0000256" key="4">
    <source>
        <dbReference type="ARBA" id="ARBA00023065"/>
    </source>
</evidence>
<dbReference type="PANTHER" id="PTHR30566:SF5">
    <property type="entry name" value="MECHANOSENSITIVE ION CHANNEL PROTEIN 1, MITOCHONDRIAL-RELATED"/>
    <property type="match status" value="1"/>
</dbReference>
<dbReference type="EMBL" id="NBSK02000004">
    <property type="protein sequence ID" value="KAJ0208961.1"/>
    <property type="molecule type" value="Genomic_DNA"/>
</dbReference>
<evidence type="ECO:0000256" key="3">
    <source>
        <dbReference type="ARBA" id="ARBA00022989"/>
    </source>
</evidence>
<dbReference type="InterPro" id="IPR006685">
    <property type="entry name" value="MscS_channel_2nd"/>
</dbReference>
<evidence type="ECO:0000313" key="8">
    <source>
        <dbReference type="EMBL" id="KAJ0208961.1"/>
    </source>
</evidence>
<comment type="subcellular location">
    <subcellularLocation>
        <location evidence="1">Membrane</location>
    </subcellularLocation>
</comment>
<protein>
    <recommendedName>
        <fullName evidence="7">Mechanosensitive ion channel MscS domain-containing protein</fullName>
    </recommendedName>
</protein>
<proteinExistence type="predicted"/>
<feature type="domain" description="Mechanosensitive ion channel MscS" evidence="7">
    <location>
        <begin position="136"/>
        <end position="200"/>
    </location>
</feature>
<gene>
    <name evidence="8" type="ORF">LSAT_V11C400176080</name>
</gene>
<evidence type="ECO:0000256" key="1">
    <source>
        <dbReference type="ARBA" id="ARBA00004370"/>
    </source>
</evidence>
<organism evidence="8 9">
    <name type="scientific">Lactuca sativa</name>
    <name type="common">Garden lettuce</name>
    <dbReference type="NCBI Taxonomy" id="4236"/>
    <lineage>
        <taxon>Eukaryota</taxon>
        <taxon>Viridiplantae</taxon>
        <taxon>Streptophyta</taxon>
        <taxon>Embryophyta</taxon>
        <taxon>Tracheophyta</taxon>
        <taxon>Spermatophyta</taxon>
        <taxon>Magnoliopsida</taxon>
        <taxon>eudicotyledons</taxon>
        <taxon>Gunneridae</taxon>
        <taxon>Pentapetalae</taxon>
        <taxon>asterids</taxon>
        <taxon>campanulids</taxon>
        <taxon>Asterales</taxon>
        <taxon>Asteraceae</taxon>
        <taxon>Cichorioideae</taxon>
        <taxon>Cichorieae</taxon>
        <taxon>Lactucinae</taxon>
        <taxon>Lactuca</taxon>
    </lineage>
</organism>
<dbReference type="PANTHER" id="PTHR30566">
    <property type="entry name" value="YNAI-RELATED MECHANOSENSITIVE ION CHANNEL"/>
    <property type="match status" value="1"/>
</dbReference>
<evidence type="ECO:0000259" key="7">
    <source>
        <dbReference type="Pfam" id="PF00924"/>
    </source>
</evidence>
<dbReference type="GO" id="GO:0008381">
    <property type="term" value="F:mechanosensitive monoatomic ion channel activity"/>
    <property type="evidence" value="ECO:0000318"/>
    <property type="project" value="GO_Central"/>
</dbReference>
<keyword evidence="5" id="KW-0472">Membrane</keyword>
<keyword evidence="3" id="KW-1133">Transmembrane helix</keyword>
<evidence type="ECO:0000256" key="2">
    <source>
        <dbReference type="ARBA" id="ARBA00022692"/>
    </source>
</evidence>
<evidence type="ECO:0000256" key="5">
    <source>
        <dbReference type="ARBA" id="ARBA00023136"/>
    </source>
</evidence>
<keyword evidence="4" id="KW-0406">Ion transport</keyword>
<dbReference type="GO" id="GO:0016020">
    <property type="term" value="C:membrane"/>
    <property type="evidence" value="ECO:0007669"/>
    <property type="project" value="UniProtKB-SubCell"/>
</dbReference>
<dbReference type="InterPro" id="IPR010920">
    <property type="entry name" value="LSM_dom_sf"/>
</dbReference>
<dbReference type="Gene3D" id="2.30.30.60">
    <property type="match status" value="1"/>
</dbReference>
<keyword evidence="6" id="KW-0407">Ion channel</keyword>
<dbReference type="SUPFAM" id="SSF50182">
    <property type="entry name" value="Sm-like ribonucleoproteins"/>
    <property type="match status" value="1"/>
</dbReference>
<dbReference type="Proteomes" id="UP000235145">
    <property type="component" value="Unassembled WGS sequence"/>
</dbReference>
<dbReference type="AlphaFoldDB" id="A0A9R1VQU4"/>
<dbReference type="Pfam" id="PF00924">
    <property type="entry name" value="MS_channel_2nd"/>
    <property type="match status" value="1"/>
</dbReference>
<comment type="caution">
    <text evidence="8">The sequence shown here is derived from an EMBL/GenBank/DDBJ whole genome shotgun (WGS) entry which is preliminary data.</text>
</comment>